<feature type="region of interest" description="Disordered" evidence="1">
    <location>
        <begin position="160"/>
        <end position="240"/>
    </location>
</feature>
<dbReference type="EMBL" id="KZ857423">
    <property type="protein sequence ID" value="RDX46839.1"/>
    <property type="molecule type" value="Genomic_DNA"/>
</dbReference>
<feature type="region of interest" description="Disordered" evidence="1">
    <location>
        <begin position="384"/>
        <end position="408"/>
    </location>
</feature>
<feature type="compositionally biased region" description="Polar residues" evidence="1">
    <location>
        <begin position="292"/>
        <end position="313"/>
    </location>
</feature>
<evidence type="ECO:0000256" key="1">
    <source>
        <dbReference type="SAM" id="MobiDB-lite"/>
    </source>
</evidence>
<protein>
    <submittedName>
        <fullName evidence="2">Uncharacterized protein</fullName>
    </submittedName>
</protein>
<sequence>MYEEVCLLCGRSVAIDGRAYCSDECESLDVTSPSISTASSTHPSPFLHSTNNVPNLAEVPALLPSALGHTLHARKFHRLRHSESSSSASSASWSALEDDYDEEAAPPVLYGANLDDEHYALNPDYLATDAASKPSPSLLAAHRNNSSSLAFIRRASATNNRSTIPTLHHRTSSTSTPSTGSFGVGRSTPFDCPSEDDMSDVPASSSSICSGRRPGRKSDGAPSINEEGELGEETLTGKKRRNRASLPAYFSLLVTTSTTPRSHKAPSALSMLSRSLQNSSSPPTPRIAQPVVDTTTAFATAQSARMTKAQSPPTDAAPRGRSRRRDPDGRSSSSRRSPSRSPRPRAPTHQSAQARARLDSMEKVADWVAHSPVVAAGVRAARQLARRRNSSPPPLPKLERGHPRDSGVEFDIGYLNSAVDEDDEEEVHAAEVERRRGRRRVQELDPTPFGVGGNAPGYGNGRSGLVSRERGRVISAVKR</sequence>
<feature type="compositionally biased region" description="Low complexity" evidence="1">
    <location>
        <begin position="330"/>
        <end position="340"/>
    </location>
</feature>
<dbReference type="Proteomes" id="UP000256964">
    <property type="component" value="Unassembled WGS sequence"/>
</dbReference>
<dbReference type="AlphaFoldDB" id="A0A371D2Y1"/>
<feature type="region of interest" description="Disordered" evidence="1">
    <location>
        <begin position="258"/>
        <end position="359"/>
    </location>
</feature>
<feature type="compositionally biased region" description="Low complexity" evidence="1">
    <location>
        <begin position="269"/>
        <end position="281"/>
    </location>
</feature>
<reference evidence="2 3" key="1">
    <citation type="journal article" date="2018" name="Biotechnol. Biofuels">
        <title>Integrative visual omics of the white-rot fungus Polyporus brumalis exposes the biotechnological potential of its oxidative enzymes for delignifying raw plant biomass.</title>
        <authorList>
            <person name="Miyauchi S."/>
            <person name="Rancon A."/>
            <person name="Drula E."/>
            <person name="Hage H."/>
            <person name="Chaduli D."/>
            <person name="Favel A."/>
            <person name="Grisel S."/>
            <person name="Henrissat B."/>
            <person name="Herpoel-Gimbert I."/>
            <person name="Ruiz-Duenas F.J."/>
            <person name="Chevret D."/>
            <person name="Hainaut M."/>
            <person name="Lin J."/>
            <person name="Wang M."/>
            <person name="Pangilinan J."/>
            <person name="Lipzen A."/>
            <person name="Lesage-Meessen L."/>
            <person name="Navarro D."/>
            <person name="Riley R."/>
            <person name="Grigoriev I.V."/>
            <person name="Zhou S."/>
            <person name="Raouche S."/>
            <person name="Rosso M.N."/>
        </authorList>
    </citation>
    <scope>NUCLEOTIDE SEQUENCE [LARGE SCALE GENOMIC DNA]</scope>
    <source>
        <strain evidence="2 3">BRFM 1820</strain>
    </source>
</reference>
<feature type="compositionally biased region" description="Low complexity" evidence="1">
    <location>
        <begin position="172"/>
        <end position="181"/>
    </location>
</feature>
<feature type="compositionally biased region" description="Gly residues" evidence="1">
    <location>
        <begin position="450"/>
        <end position="462"/>
    </location>
</feature>
<feature type="region of interest" description="Disordered" evidence="1">
    <location>
        <begin position="421"/>
        <end position="466"/>
    </location>
</feature>
<feature type="compositionally biased region" description="Basic and acidic residues" evidence="1">
    <location>
        <begin position="397"/>
        <end position="407"/>
    </location>
</feature>
<gene>
    <name evidence="2" type="ORF">OH76DRAFT_1419901</name>
</gene>
<keyword evidence="3" id="KW-1185">Reference proteome</keyword>
<dbReference type="OrthoDB" id="2984747at2759"/>
<evidence type="ECO:0000313" key="2">
    <source>
        <dbReference type="EMBL" id="RDX46839.1"/>
    </source>
</evidence>
<evidence type="ECO:0000313" key="3">
    <source>
        <dbReference type="Proteomes" id="UP000256964"/>
    </source>
</evidence>
<organism evidence="2 3">
    <name type="scientific">Lentinus brumalis</name>
    <dbReference type="NCBI Taxonomy" id="2498619"/>
    <lineage>
        <taxon>Eukaryota</taxon>
        <taxon>Fungi</taxon>
        <taxon>Dikarya</taxon>
        <taxon>Basidiomycota</taxon>
        <taxon>Agaricomycotina</taxon>
        <taxon>Agaricomycetes</taxon>
        <taxon>Polyporales</taxon>
        <taxon>Polyporaceae</taxon>
        <taxon>Lentinus</taxon>
    </lineage>
</organism>
<proteinExistence type="predicted"/>
<accession>A0A371D2Y1</accession>
<name>A0A371D2Y1_9APHY</name>